<evidence type="ECO:0000256" key="2">
    <source>
        <dbReference type="ARBA" id="ARBA00038695"/>
    </source>
</evidence>
<dbReference type="CDD" id="cd00552">
    <property type="entry name" value="RaiA"/>
    <property type="match status" value="1"/>
</dbReference>
<dbReference type="PANTHER" id="PTHR33231:SF1">
    <property type="entry name" value="30S RIBOSOMAL PROTEIN"/>
    <property type="match status" value="1"/>
</dbReference>
<evidence type="ECO:0000259" key="5">
    <source>
        <dbReference type="Pfam" id="PF16321"/>
    </source>
</evidence>
<keyword evidence="1" id="KW-0810">Translation regulation</keyword>
<keyword evidence="6" id="KW-0687">Ribonucleoprotein</keyword>
<dbReference type="Pfam" id="PF02482">
    <property type="entry name" value="Ribosomal_S30AE"/>
    <property type="match status" value="1"/>
</dbReference>
<gene>
    <name evidence="6" type="ORF">SBA1_10016</name>
</gene>
<reference evidence="7" key="1">
    <citation type="submission" date="2018-02" db="EMBL/GenBank/DDBJ databases">
        <authorList>
            <person name="Hausmann B."/>
        </authorList>
    </citation>
    <scope>NUCLEOTIDE SEQUENCE [LARGE SCALE GENOMIC DNA]</scope>
    <source>
        <strain evidence="7">Peat soil MAG SbA1</strain>
    </source>
</reference>
<sequence>MNVEYTGRHYEVTSTIRKEVETGLAKIRKILGDRFETKVILAVEKHRHKAEITISPRNGPLVGLAQAKDMSIAVNEALDHLEKQAIKYKARWQSKKRSARKTEEANKWNGDQSGPQEEVQTAVGLTEKTAVPVVVHKYPAVAKTTEVHLVRSDEAVAMRPMTLEEAIKEAHFKDRDVFVFRDPKGKVMVLHRARDGKMELIEVP</sequence>
<dbReference type="AlphaFoldDB" id="A0A2U3JV64"/>
<dbReference type="Proteomes" id="UP000238701">
    <property type="component" value="Unassembled WGS sequence"/>
</dbReference>
<dbReference type="OrthoDB" id="115350at2"/>
<dbReference type="InterPro" id="IPR003489">
    <property type="entry name" value="RHF/RaiA"/>
</dbReference>
<dbReference type="Gene3D" id="3.30.160.100">
    <property type="entry name" value="Ribosome hibernation promotion factor-like"/>
    <property type="match status" value="1"/>
</dbReference>
<keyword evidence="6" id="KW-0689">Ribosomal protein</keyword>
<accession>A0A2U3JV64</accession>
<dbReference type="PANTHER" id="PTHR33231">
    <property type="entry name" value="30S RIBOSOMAL PROTEIN"/>
    <property type="match status" value="1"/>
</dbReference>
<proteinExistence type="predicted"/>
<dbReference type="InterPro" id="IPR032528">
    <property type="entry name" value="Ribosom_S30AE_C"/>
</dbReference>
<feature type="domain" description="Sigma 54 modulation/S30EA ribosomal protein C-terminal" evidence="5">
    <location>
        <begin position="153"/>
        <end position="197"/>
    </location>
</feature>
<dbReference type="GO" id="GO:0022627">
    <property type="term" value="C:cytosolic small ribosomal subunit"/>
    <property type="evidence" value="ECO:0007669"/>
    <property type="project" value="TreeGrafter"/>
</dbReference>
<dbReference type="SUPFAM" id="SSF69754">
    <property type="entry name" value="Ribosome binding protein Y (YfiA homologue)"/>
    <property type="match status" value="1"/>
</dbReference>
<evidence type="ECO:0000313" key="7">
    <source>
        <dbReference type="Proteomes" id="UP000238701"/>
    </source>
</evidence>
<dbReference type="InterPro" id="IPR038416">
    <property type="entry name" value="Ribosom_S30AE_C_sf"/>
</dbReference>
<protein>
    <recommendedName>
        <fullName evidence="3">Ribosome hibernation promoting factor</fullName>
    </recommendedName>
</protein>
<dbReference type="GO" id="GO:0043024">
    <property type="term" value="F:ribosomal small subunit binding"/>
    <property type="evidence" value="ECO:0007669"/>
    <property type="project" value="TreeGrafter"/>
</dbReference>
<name>A0A2U3JV64_9BACT</name>
<evidence type="ECO:0000256" key="1">
    <source>
        <dbReference type="ARBA" id="ARBA00022845"/>
    </source>
</evidence>
<dbReference type="Pfam" id="PF16321">
    <property type="entry name" value="Ribosom_S30AE_C"/>
    <property type="match status" value="1"/>
</dbReference>
<dbReference type="EMBL" id="OMOD01000001">
    <property type="protein sequence ID" value="SPF31293.1"/>
    <property type="molecule type" value="Genomic_DNA"/>
</dbReference>
<organism evidence="6 7">
    <name type="scientific">Candidatus Sulfotelmatobacter kueseliae</name>
    <dbReference type="NCBI Taxonomy" id="2042962"/>
    <lineage>
        <taxon>Bacteria</taxon>
        <taxon>Pseudomonadati</taxon>
        <taxon>Acidobacteriota</taxon>
        <taxon>Terriglobia</taxon>
        <taxon>Terriglobales</taxon>
        <taxon>Candidatus Korobacteraceae</taxon>
        <taxon>Candidatus Sulfotelmatobacter</taxon>
    </lineage>
</organism>
<dbReference type="GO" id="GO:0045900">
    <property type="term" value="P:negative regulation of translational elongation"/>
    <property type="evidence" value="ECO:0007669"/>
    <property type="project" value="TreeGrafter"/>
</dbReference>
<evidence type="ECO:0000313" key="6">
    <source>
        <dbReference type="EMBL" id="SPF31293.1"/>
    </source>
</evidence>
<evidence type="ECO:0000256" key="3">
    <source>
        <dbReference type="ARBA" id="ARBA00041148"/>
    </source>
</evidence>
<evidence type="ECO:0000256" key="4">
    <source>
        <dbReference type="SAM" id="MobiDB-lite"/>
    </source>
</evidence>
<comment type="subunit">
    <text evidence="2">Associates exclusively with 100S ribosomes, which are dimers of 70S ribosomes.</text>
</comment>
<feature type="region of interest" description="Disordered" evidence="4">
    <location>
        <begin position="92"/>
        <end position="116"/>
    </location>
</feature>
<dbReference type="Gene3D" id="3.30.505.50">
    <property type="entry name" value="Sigma 54 modulation/S30EA ribosomal protein, C-terminal domain"/>
    <property type="match status" value="1"/>
</dbReference>
<dbReference type="InterPro" id="IPR050574">
    <property type="entry name" value="HPF/YfiA_ribosome-assoc"/>
</dbReference>
<dbReference type="NCBIfam" id="TIGR00741">
    <property type="entry name" value="yfiA"/>
    <property type="match status" value="1"/>
</dbReference>
<dbReference type="InterPro" id="IPR036567">
    <property type="entry name" value="RHF-like"/>
</dbReference>